<dbReference type="EMBL" id="PQWO01000005">
    <property type="protein sequence ID" value="PZD73616.1"/>
    <property type="molecule type" value="Genomic_DNA"/>
</dbReference>
<evidence type="ECO:0000313" key="2">
    <source>
        <dbReference type="Proteomes" id="UP000248857"/>
    </source>
</evidence>
<dbReference type="Proteomes" id="UP000248857">
    <property type="component" value="Unassembled WGS sequence"/>
</dbReference>
<protein>
    <recommendedName>
        <fullName evidence="3">SnoaL-like domain-containing protein</fullName>
    </recommendedName>
</protein>
<organism evidence="1 2">
    <name type="scientific">Acaryochloris thomasi RCC1774</name>
    <dbReference type="NCBI Taxonomy" id="1764569"/>
    <lineage>
        <taxon>Bacteria</taxon>
        <taxon>Bacillati</taxon>
        <taxon>Cyanobacteriota</taxon>
        <taxon>Cyanophyceae</taxon>
        <taxon>Acaryochloridales</taxon>
        <taxon>Acaryochloridaceae</taxon>
        <taxon>Acaryochloris</taxon>
        <taxon>Acaryochloris thomasi</taxon>
    </lineage>
</organism>
<keyword evidence="2" id="KW-1185">Reference proteome</keyword>
<sequence>MLETGLLVSTVQQGYNWLKIWHEEQATPPHLPRNVLLTFQRFKKAYDTKDLKILASVISASYQGDLFGVSTKSEYLEVQRSVFNSLPWGAYPCLTVNLYSITEDTNEEFAAIIDTQSMATVLGIPVLTYDSAPVRCKLRANNGLWSVTEMFVERQLL</sequence>
<proteinExistence type="predicted"/>
<reference evidence="1 2" key="1">
    <citation type="journal article" date="2018" name="Sci. Rep.">
        <title>A novel species of the marine cyanobacterium Acaryochloris with a unique pigment content and lifestyle.</title>
        <authorList>
            <person name="Partensky F."/>
            <person name="Six C."/>
            <person name="Ratin M."/>
            <person name="Garczarek L."/>
            <person name="Vaulot D."/>
            <person name="Probert I."/>
            <person name="Calteau A."/>
            <person name="Gourvil P."/>
            <person name="Marie D."/>
            <person name="Grebert T."/>
            <person name="Bouchier C."/>
            <person name="Le Panse S."/>
            <person name="Gachenot M."/>
            <person name="Rodriguez F."/>
            <person name="Garrido J.L."/>
        </authorList>
    </citation>
    <scope>NUCLEOTIDE SEQUENCE [LARGE SCALE GENOMIC DNA]</scope>
    <source>
        <strain evidence="1 2">RCC1774</strain>
    </source>
</reference>
<gene>
    <name evidence="1" type="ORF">C1752_02083</name>
</gene>
<evidence type="ECO:0008006" key="3">
    <source>
        <dbReference type="Google" id="ProtNLM"/>
    </source>
</evidence>
<dbReference type="OrthoDB" id="453357at2"/>
<dbReference type="AlphaFoldDB" id="A0A2W1JK61"/>
<comment type="caution">
    <text evidence="1">The sequence shown here is derived from an EMBL/GenBank/DDBJ whole genome shotgun (WGS) entry which is preliminary data.</text>
</comment>
<evidence type="ECO:0000313" key="1">
    <source>
        <dbReference type="EMBL" id="PZD73616.1"/>
    </source>
</evidence>
<dbReference type="RefSeq" id="WP_110986045.1">
    <property type="nucleotide sequence ID" value="NZ_CAWNWM010000005.1"/>
</dbReference>
<accession>A0A2W1JK61</accession>
<name>A0A2W1JK61_9CYAN</name>